<evidence type="ECO:0000313" key="2">
    <source>
        <dbReference type="EMBL" id="KAG8369753.1"/>
    </source>
</evidence>
<dbReference type="EMBL" id="WHWC01000014">
    <property type="protein sequence ID" value="KAG8369753.1"/>
    <property type="molecule type" value="Genomic_DNA"/>
</dbReference>
<reference evidence="2" key="1">
    <citation type="submission" date="2019-10" db="EMBL/GenBank/DDBJ databases">
        <authorList>
            <person name="Zhang R."/>
            <person name="Pan Y."/>
            <person name="Wang J."/>
            <person name="Ma R."/>
            <person name="Yu S."/>
        </authorList>
    </citation>
    <scope>NUCLEOTIDE SEQUENCE</scope>
    <source>
        <strain evidence="2">LA-IB0</strain>
        <tissue evidence="2">Leaf</tissue>
    </source>
</reference>
<proteinExistence type="predicted"/>
<evidence type="ECO:0000256" key="1">
    <source>
        <dbReference type="SAM" id="MobiDB-lite"/>
    </source>
</evidence>
<accession>A0AAV6WHT5</accession>
<feature type="region of interest" description="Disordered" evidence="1">
    <location>
        <begin position="20"/>
        <end position="45"/>
    </location>
</feature>
<dbReference type="Proteomes" id="UP000826271">
    <property type="component" value="Unassembled WGS sequence"/>
</dbReference>
<keyword evidence="3" id="KW-1185">Reference proteome</keyword>
<organism evidence="2 3">
    <name type="scientific">Buddleja alternifolia</name>
    <dbReference type="NCBI Taxonomy" id="168488"/>
    <lineage>
        <taxon>Eukaryota</taxon>
        <taxon>Viridiplantae</taxon>
        <taxon>Streptophyta</taxon>
        <taxon>Embryophyta</taxon>
        <taxon>Tracheophyta</taxon>
        <taxon>Spermatophyta</taxon>
        <taxon>Magnoliopsida</taxon>
        <taxon>eudicotyledons</taxon>
        <taxon>Gunneridae</taxon>
        <taxon>Pentapetalae</taxon>
        <taxon>asterids</taxon>
        <taxon>lamiids</taxon>
        <taxon>Lamiales</taxon>
        <taxon>Scrophulariaceae</taxon>
        <taxon>Buddlejeae</taxon>
        <taxon>Buddleja</taxon>
    </lineage>
</organism>
<sequence>MLMKMLMKMLRKTSILKKTSMLGGEGDHEGGVGCDSEGDEDESDTSFVLDCPSWMLEDLEGPQDDDIFADKPADHALKIFKTLRAYLRDKERKREQEKQEKRTI</sequence>
<dbReference type="AlphaFoldDB" id="A0AAV6WHT5"/>
<name>A0AAV6WHT5_9LAMI</name>
<comment type="caution">
    <text evidence="2">The sequence shown here is derived from an EMBL/GenBank/DDBJ whole genome shotgun (WGS) entry which is preliminary data.</text>
</comment>
<protein>
    <submittedName>
        <fullName evidence="2">Uncharacterized protein</fullName>
    </submittedName>
</protein>
<evidence type="ECO:0000313" key="3">
    <source>
        <dbReference type="Proteomes" id="UP000826271"/>
    </source>
</evidence>
<gene>
    <name evidence="2" type="ORF">BUALT_Bualt14G0046500</name>
</gene>